<gene>
    <name evidence="3" type="ORF">J7W16_20425</name>
</gene>
<dbReference type="EMBL" id="JAGKSQ010000014">
    <property type="protein sequence ID" value="MBP3953474.1"/>
    <property type="molecule type" value="Genomic_DNA"/>
</dbReference>
<dbReference type="PANTHER" id="PTHR40027">
    <property type="entry name" value="CELL DIVISION PROTEIN DIVIC"/>
    <property type="match status" value="1"/>
</dbReference>
<dbReference type="Proteomes" id="UP000678228">
    <property type="component" value="Unassembled WGS sequence"/>
</dbReference>
<keyword evidence="2" id="KW-0472">Membrane</keyword>
<name>A0A941AU26_9BACI</name>
<accession>A0A941AU26</accession>
<keyword evidence="2" id="KW-0812">Transmembrane</keyword>
<organism evidence="3 4">
    <name type="scientific">Halalkalibacter suaedae</name>
    <dbReference type="NCBI Taxonomy" id="2822140"/>
    <lineage>
        <taxon>Bacteria</taxon>
        <taxon>Bacillati</taxon>
        <taxon>Bacillota</taxon>
        <taxon>Bacilli</taxon>
        <taxon>Bacillales</taxon>
        <taxon>Bacillaceae</taxon>
        <taxon>Halalkalibacter</taxon>
    </lineage>
</organism>
<feature type="transmembrane region" description="Helical" evidence="2">
    <location>
        <begin position="38"/>
        <end position="57"/>
    </location>
</feature>
<protein>
    <submittedName>
        <fullName evidence="3">Septum formation initiator family protein</fullName>
    </submittedName>
</protein>
<evidence type="ECO:0000313" key="3">
    <source>
        <dbReference type="EMBL" id="MBP3953474.1"/>
    </source>
</evidence>
<evidence type="ECO:0000256" key="1">
    <source>
        <dbReference type="SAM" id="Coils"/>
    </source>
</evidence>
<comment type="caution">
    <text evidence="3">The sequence shown here is derived from an EMBL/GenBank/DDBJ whole genome shotgun (WGS) entry which is preliminary data.</text>
</comment>
<dbReference type="RefSeq" id="WP_210599327.1">
    <property type="nucleotide sequence ID" value="NZ_JAGKSQ010000014.1"/>
</dbReference>
<evidence type="ECO:0000256" key="2">
    <source>
        <dbReference type="SAM" id="Phobius"/>
    </source>
</evidence>
<feature type="coiled-coil region" evidence="1">
    <location>
        <begin position="60"/>
        <end position="90"/>
    </location>
</feature>
<keyword evidence="1" id="KW-0175">Coiled coil</keyword>
<evidence type="ECO:0000313" key="4">
    <source>
        <dbReference type="Proteomes" id="UP000678228"/>
    </source>
</evidence>
<dbReference type="InterPro" id="IPR039076">
    <property type="entry name" value="DivIC"/>
</dbReference>
<dbReference type="Pfam" id="PF04977">
    <property type="entry name" value="DivIC"/>
    <property type="match status" value="1"/>
</dbReference>
<reference evidence="3" key="1">
    <citation type="submission" date="2021-03" db="EMBL/GenBank/DDBJ databases">
        <title>Bacillus suaedae sp. nov., isolated from Suaeda aralocaspica.</title>
        <authorList>
            <person name="Lei R.F.R."/>
        </authorList>
    </citation>
    <scope>NUCLEOTIDE SEQUENCE</scope>
    <source>
        <strain evidence="3">YZJH907-2</strain>
    </source>
</reference>
<keyword evidence="2" id="KW-1133">Transmembrane helix</keyword>
<dbReference type="InterPro" id="IPR007060">
    <property type="entry name" value="FtsL/DivIC"/>
</dbReference>
<keyword evidence="4" id="KW-1185">Reference proteome</keyword>
<proteinExistence type="predicted"/>
<sequence length="126" mass="14751">MVTKRLSRVREMDNQYIQQKEMEMELTARRRRGLLRRLSVLAIIAVALTCLGFVTILSQVSTLEEKNQEKLALEEELESLGIEEKQLHEDIKNYNDTDYIAEIARRDYYLTRPGETLFKLPSKSTD</sequence>
<dbReference type="AlphaFoldDB" id="A0A941AU26"/>
<dbReference type="GO" id="GO:0051301">
    <property type="term" value="P:cell division"/>
    <property type="evidence" value="ECO:0007669"/>
    <property type="project" value="InterPro"/>
</dbReference>
<dbReference type="PANTHER" id="PTHR40027:SF1">
    <property type="entry name" value="CELL DIVISION PROTEIN DIVIC"/>
    <property type="match status" value="1"/>
</dbReference>